<sequence length="182" mass="18503">MRFTALFTIMAAGSAIASLQPTEEETTTLTQTTTKYLTVTKCAETNPDCPANQASTSVVPVPVEPTPEPVPTYEVPVPVPEVETSSAIAIVETTSALPEYPVPVPTSSALYPVHNATTHVGPTASVPHTTLSYAVPVVTSTQFVQPSSAPPAGEPSQVAGSGAAGLSVTGAVMALGLAVALF</sequence>
<proteinExistence type="predicted"/>
<accession>A0A8K0TIG7</accession>
<comment type="caution">
    <text evidence="2">The sequence shown here is derived from an EMBL/GenBank/DDBJ whole genome shotgun (WGS) entry which is preliminary data.</text>
</comment>
<evidence type="ECO:0000313" key="2">
    <source>
        <dbReference type="EMBL" id="KAH7359008.1"/>
    </source>
</evidence>
<keyword evidence="3" id="KW-1185">Reference proteome</keyword>
<feature type="chain" id="PRO_5035459070" evidence="1">
    <location>
        <begin position="18"/>
        <end position="182"/>
    </location>
</feature>
<name>A0A8K0TIG7_9PEZI</name>
<reference evidence="2" key="1">
    <citation type="journal article" date="2021" name="Nat. Commun.">
        <title>Genetic determinants of endophytism in the Arabidopsis root mycobiome.</title>
        <authorList>
            <person name="Mesny F."/>
            <person name="Miyauchi S."/>
            <person name="Thiergart T."/>
            <person name="Pickel B."/>
            <person name="Atanasova L."/>
            <person name="Karlsson M."/>
            <person name="Huettel B."/>
            <person name="Barry K.W."/>
            <person name="Haridas S."/>
            <person name="Chen C."/>
            <person name="Bauer D."/>
            <person name="Andreopoulos W."/>
            <person name="Pangilinan J."/>
            <person name="LaButti K."/>
            <person name="Riley R."/>
            <person name="Lipzen A."/>
            <person name="Clum A."/>
            <person name="Drula E."/>
            <person name="Henrissat B."/>
            <person name="Kohler A."/>
            <person name="Grigoriev I.V."/>
            <person name="Martin F.M."/>
            <person name="Hacquard S."/>
        </authorList>
    </citation>
    <scope>NUCLEOTIDE SEQUENCE</scope>
    <source>
        <strain evidence="2">MPI-CAGE-AT-0016</strain>
    </source>
</reference>
<keyword evidence="1" id="KW-0732">Signal</keyword>
<dbReference type="OrthoDB" id="10548902at2759"/>
<protein>
    <submittedName>
        <fullName evidence="2">Uncharacterized protein</fullName>
    </submittedName>
</protein>
<dbReference type="EMBL" id="JAGPXD010000004">
    <property type="protein sequence ID" value="KAH7359008.1"/>
    <property type="molecule type" value="Genomic_DNA"/>
</dbReference>
<organism evidence="2 3">
    <name type="scientific">Plectosphaerella cucumerina</name>
    <dbReference type="NCBI Taxonomy" id="40658"/>
    <lineage>
        <taxon>Eukaryota</taxon>
        <taxon>Fungi</taxon>
        <taxon>Dikarya</taxon>
        <taxon>Ascomycota</taxon>
        <taxon>Pezizomycotina</taxon>
        <taxon>Sordariomycetes</taxon>
        <taxon>Hypocreomycetidae</taxon>
        <taxon>Glomerellales</taxon>
        <taxon>Plectosphaerellaceae</taxon>
        <taxon>Plectosphaerella</taxon>
    </lineage>
</organism>
<gene>
    <name evidence="2" type="ORF">B0T11DRAFT_299984</name>
</gene>
<evidence type="ECO:0000313" key="3">
    <source>
        <dbReference type="Proteomes" id="UP000813385"/>
    </source>
</evidence>
<dbReference type="Proteomes" id="UP000813385">
    <property type="component" value="Unassembled WGS sequence"/>
</dbReference>
<evidence type="ECO:0000256" key="1">
    <source>
        <dbReference type="SAM" id="SignalP"/>
    </source>
</evidence>
<feature type="signal peptide" evidence="1">
    <location>
        <begin position="1"/>
        <end position="17"/>
    </location>
</feature>
<dbReference type="AlphaFoldDB" id="A0A8K0TIG7"/>